<name>A0ABN2SQY7_9ACTN</name>
<dbReference type="Pfam" id="PF00583">
    <property type="entry name" value="Acetyltransf_1"/>
    <property type="match status" value="1"/>
</dbReference>
<evidence type="ECO:0000313" key="2">
    <source>
        <dbReference type="EMBL" id="GAA1990017.1"/>
    </source>
</evidence>
<accession>A0ABN2SQY7</accession>
<dbReference type="SUPFAM" id="SSF55729">
    <property type="entry name" value="Acyl-CoA N-acyltransferases (Nat)"/>
    <property type="match status" value="1"/>
</dbReference>
<proteinExistence type="predicted"/>
<dbReference type="EMBL" id="BAAAQM010000043">
    <property type="protein sequence ID" value="GAA1990017.1"/>
    <property type="molecule type" value="Genomic_DNA"/>
</dbReference>
<feature type="domain" description="N-acetyltransferase" evidence="1">
    <location>
        <begin position="5"/>
        <end position="167"/>
    </location>
</feature>
<evidence type="ECO:0000313" key="3">
    <source>
        <dbReference type="Proteomes" id="UP001499854"/>
    </source>
</evidence>
<protein>
    <submittedName>
        <fullName evidence="2">GNAT family N-acetyltransferase</fullName>
    </submittedName>
</protein>
<dbReference type="InterPro" id="IPR016181">
    <property type="entry name" value="Acyl_CoA_acyltransferase"/>
</dbReference>
<organism evidence="2 3">
    <name type="scientific">Catenulispora subtropica</name>
    <dbReference type="NCBI Taxonomy" id="450798"/>
    <lineage>
        <taxon>Bacteria</taxon>
        <taxon>Bacillati</taxon>
        <taxon>Actinomycetota</taxon>
        <taxon>Actinomycetes</taxon>
        <taxon>Catenulisporales</taxon>
        <taxon>Catenulisporaceae</taxon>
        <taxon>Catenulispora</taxon>
    </lineage>
</organism>
<dbReference type="Proteomes" id="UP001499854">
    <property type="component" value="Unassembled WGS sequence"/>
</dbReference>
<dbReference type="InterPro" id="IPR000182">
    <property type="entry name" value="GNAT_dom"/>
</dbReference>
<comment type="caution">
    <text evidence="2">The sequence shown here is derived from an EMBL/GenBank/DDBJ whole genome shotgun (WGS) entry which is preliminary data.</text>
</comment>
<gene>
    <name evidence="2" type="ORF">GCM10009838_61360</name>
</gene>
<dbReference type="RefSeq" id="WP_344660645.1">
    <property type="nucleotide sequence ID" value="NZ_BAAAQM010000043.1"/>
</dbReference>
<keyword evidence="3" id="KW-1185">Reference proteome</keyword>
<reference evidence="2 3" key="1">
    <citation type="journal article" date="2019" name="Int. J. Syst. Evol. Microbiol.">
        <title>The Global Catalogue of Microorganisms (GCM) 10K type strain sequencing project: providing services to taxonomists for standard genome sequencing and annotation.</title>
        <authorList>
            <consortium name="The Broad Institute Genomics Platform"/>
            <consortium name="The Broad Institute Genome Sequencing Center for Infectious Disease"/>
            <person name="Wu L."/>
            <person name="Ma J."/>
        </authorList>
    </citation>
    <scope>NUCLEOTIDE SEQUENCE [LARGE SCALE GENOMIC DNA]</scope>
    <source>
        <strain evidence="2 3">JCM 16013</strain>
    </source>
</reference>
<sequence>MTVDIVIRTLTPSTLAPLREAVLAVAAQAFAIPPWNEKPSDAINIVDRMWDVTTRPDFIATAAFDGPHMIGFTYGYTDDRLTTMWSDEAGSAAEAFEVIELAVAPSYQGLGVGKRLHDALLADAPSPRLLLTHPEAPARHAYGRWGWTEVAEAVMPAGHPIVLMRHG</sequence>
<dbReference type="Gene3D" id="3.40.630.30">
    <property type="match status" value="1"/>
</dbReference>
<evidence type="ECO:0000259" key="1">
    <source>
        <dbReference type="PROSITE" id="PS51186"/>
    </source>
</evidence>
<dbReference type="PROSITE" id="PS51186">
    <property type="entry name" value="GNAT"/>
    <property type="match status" value="1"/>
</dbReference>
<dbReference type="CDD" id="cd04301">
    <property type="entry name" value="NAT_SF"/>
    <property type="match status" value="1"/>
</dbReference>